<feature type="region of interest" description="Disordered" evidence="4">
    <location>
        <begin position="1"/>
        <end position="20"/>
    </location>
</feature>
<comment type="caution">
    <text evidence="6">The sequence shown here is derived from an EMBL/GenBank/DDBJ whole genome shotgun (WGS) entry which is preliminary data.</text>
</comment>
<dbReference type="PANTHER" id="PTHR31001:SF50">
    <property type="entry name" value="ZN(II)2CYS6 TRANSCRIPTION FACTOR (EUROFUNG)"/>
    <property type="match status" value="1"/>
</dbReference>
<dbReference type="RefSeq" id="XP_020126291.1">
    <property type="nucleotide sequence ID" value="XM_020278379.1"/>
</dbReference>
<dbReference type="OrthoDB" id="435881at2759"/>
<dbReference type="GO" id="GO:0005634">
    <property type="term" value="C:nucleus"/>
    <property type="evidence" value="ECO:0007669"/>
    <property type="project" value="UniProtKB-SubCell"/>
</dbReference>
<dbReference type="InterPro" id="IPR007219">
    <property type="entry name" value="XnlR_reg_dom"/>
</dbReference>
<organism evidence="6 7">
    <name type="scientific">Diplodia corticola</name>
    <dbReference type="NCBI Taxonomy" id="236234"/>
    <lineage>
        <taxon>Eukaryota</taxon>
        <taxon>Fungi</taxon>
        <taxon>Dikarya</taxon>
        <taxon>Ascomycota</taxon>
        <taxon>Pezizomycotina</taxon>
        <taxon>Dothideomycetes</taxon>
        <taxon>Dothideomycetes incertae sedis</taxon>
        <taxon>Botryosphaeriales</taxon>
        <taxon>Botryosphaeriaceae</taxon>
        <taxon>Diplodia</taxon>
    </lineage>
</organism>
<dbReference type="Pfam" id="PF00172">
    <property type="entry name" value="Zn_clus"/>
    <property type="match status" value="1"/>
</dbReference>
<evidence type="ECO:0000313" key="7">
    <source>
        <dbReference type="Proteomes" id="UP000183809"/>
    </source>
</evidence>
<feature type="region of interest" description="Disordered" evidence="4">
    <location>
        <begin position="164"/>
        <end position="184"/>
    </location>
</feature>
<evidence type="ECO:0000256" key="1">
    <source>
        <dbReference type="ARBA" id="ARBA00004123"/>
    </source>
</evidence>
<dbReference type="CDD" id="cd00067">
    <property type="entry name" value="GAL4"/>
    <property type="match status" value="1"/>
</dbReference>
<evidence type="ECO:0000259" key="5">
    <source>
        <dbReference type="PROSITE" id="PS50048"/>
    </source>
</evidence>
<name>A0A1J9RNG0_9PEZI</name>
<reference evidence="6 7" key="1">
    <citation type="submission" date="2016-10" db="EMBL/GenBank/DDBJ databases">
        <title>Proteomics and genomics reveal pathogen-plant mechanisms compatible with a hemibiotrophic lifestyle of Diplodia corticola.</title>
        <authorList>
            <person name="Fernandes I."/>
            <person name="De Jonge R."/>
            <person name="Van De Peer Y."/>
            <person name="Devreese B."/>
            <person name="Alves A."/>
            <person name="Esteves A.C."/>
        </authorList>
    </citation>
    <scope>NUCLEOTIDE SEQUENCE [LARGE SCALE GENOMIC DNA]</scope>
    <source>
        <strain evidence="6 7">CBS 112549</strain>
    </source>
</reference>
<evidence type="ECO:0000256" key="2">
    <source>
        <dbReference type="ARBA" id="ARBA00022723"/>
    </source>
</evidence>
<dbReference type="PROSITE" id="PS50048">
    <property type="entry name" value="ZN2_CY6_FUNGAL_2"/>
    <property type="match status" value="1"/>
</dbReference>
<evidence type="ECO:0000313" key="6">
    <source>
        <dbReference type="EMBL" id="OJD30031.1"/>
    </source>
</evidence>
<dbReference type="EMBL" id="MNUE01000067">
    <property type="protein sequence ID" value="OJD30031.1"/>
    <property type="molecule type" value="Genomic_DNA"/>
</dbReference>
<dbReference type="GO" id="GO:0008270">
    <property type="term" value="F:zinc ion binding"/>
    <property type="evidence" value="ECO:0007669"/>
    <property type="project" value="InterPro"/>
</dbReference>
<dbReference type="AlphaFoldDB" id="A0A1J9RNG0"/>
<dbReference type="Proteomes" id="UP000183809">
    <property type="component" value="Unassembled WGS sequence"/>
</dbReference>
<feature type="compositionally biased region" description="Polar residues" evidence="4">
    <location>
        <begin position="1"/>
        <end position="10"/>
    </location>
</feature>
<sequence length="698" mass="77436">MSDGYGSSQMDDYLGSARQRRPTCEPCRQRKVRCNRKIPCAHCARLHLHCTYGKTSRRAPLSALPEHSPVSIPDTTSAGPGYDNNSEVLSRLNTVETLLNNLITSLGASKLPNLPAATNQVAHTPSPSPPDAASRGILVGAAEGGSYVDDSVFVDLLLDDHTRRKTSGSTSRESAHAMLPQSHSSQPVGVMATDVFGPRTETVHVAPHIYPTLWAIYVRNVDLVMKLLHIPTAQPLLLDAAKNTRSTGDTTVALLYAVSFAATASVTEEETMTQFGLSRLSLLRQLMYQMDQSLMKAKFLIYPNLQTLQSIVIYLTALRTHDTGRPVWVLVGMAIRLAESLGLHRDGSRLGLSPFETEMRCRLWWQLSALDSSAPEDYGLDSTIFDRRQPHRLPLNVDDADLSPEMTSLPASKESWTEMTFTITNFDICRTLREATAAVWLKDGQAKGKAIQDAEHSISSRWLRFSERDKPVCQAAEAMLHLSILKSRFNLALQSWLPSREAKSSATSRYQQLPQAIFATAVDVLEGGYMLQSGTLFPEFAWFFRRHPELYALFLVLHCLRDDPERPEADRAWKSVGEYCSCLKDFEETLGRKGRASCVWEILRSLRENAREACHQATRRPLASTLAGPSQESTAVSMGNGGSEVIQMPPVWPEMHEFLQQGSPAALDASTLDNFIAWHDFSDWLNLDSDASESGMGR</sequence>
<dbReference type="InterPro" id="IPR050613">
    <property type="entry name" value="Sec_Metabolite_Reg"/>
</dbReference>
<feature type="domain" description="Zn(2)-C6 fungal-type" evidence="5">
    <location>
        <begin position="23"/>
        <end position="52"/>
    </location>
</feature>
<proteinExistence type="predicted"/>
<keyword evidence="2" id="KW-0479">Metal-binding</keyword>
<keyword evidence="7" id="KW-1185">Reference proteome</keyword>
<comment type="subcellular location">
    <subcellularLocation>
        <location evidence="1">Nucleus</location>
    </subcellularLocation>
</comment>
<protein>
    <submittedName>
        <fullName evidence="6">C6 transcription</fullName>
    </submittedName>
</protein>
<accession>A0A1J9RNG0</accession>
<dbReference type="GO" id="GO:0003677">
    <property type="term" value="F:DNA binding"/>
    <property type="evidence" value="ECO:0007669"/>
    <property type="project" value="InterPro"/>
</dbReference>
<dbReference type="PANTHER" id="PTHR31001">
    <property type="entry name" value="UNCHARACTERIZED TRANSCRIPTIONAL REGULATORY PROTEIN"/>
    <property type="match status" value="1"/>
</dbReference>
<dbReference type="SMART" id="SM00066">
    <property type="entry name" value="GAL4"/>
    <property type="match status" value="1"/>
</dbReference>
<dbReference type="InterPro" id="IPR036864">
    <property type="entry name" value="Zn2-C6_fun-type_DNA-bd_sf"/>
</dbReference>
<dbReference type="Gene3D" id="4.10.240.10">
    <property type="entry name" value="Zn(2)-C6 fungal-type DNA-binding domain"/>
    <property type="match status" value="1"/>
</dbReference>
<evidence type="ECO:0000256" key="4">
    <source>
        <dbReference type="SAM" id="MobiDB-lite"/>
    </source>
</evidence>
<dbReference type="SMART" id="SM00906">
    <property type="entry name" value="Fungal_trans"/>
    <property type="match status" value="1"/>
</dbReference>
<dbReference type="Pfam" id="PF04082">
    <property type="entry name" value="Fungal_trans"/>
    <property type="match status" value="1"/>
</dbReference>
<dbReference type="InterPro" id="IPR001138">
    <property type="entry name" value="Zn2Cys6_DnaBD"/>
</dbReference>
<dbReference type="GO" id="GO:0000981">
    <property type="term" value="F:DNA-binding transcription factor activity, RNA polymerase II-specific"/>
    <property type="evidence" value="ECO:0007669"/>
    <property type="project" value="InterPro"/>
</dbReference>
<evidence type="ECO:0000256" key="3">
    <source>
        <dbReference type="ARBA" id="ARBA00023242"/>
    </source>
</evidence>
<dbReference type="SUPFAM" id="SSF57701">
    <property type="entry name" value="Zn2/Cys6 DNA-binding domain"/>
    <property type="match status" value="1"/>
</dbReference>
<keyword evidence="3" id="KW-0539">Nucleus</keyword>
<gene>
    <name evidence="6" type="ORF">BKCO1_670009</name>
</gene>
<dbReference type="CDD" id="cd12148">
    <property type="entry name" value="fungal_TF_MHR"/>
    <property type="match status" value="1"/>
</dbReference>
<dbReference type="GeneID" id="31018640"/>
<dbReference type="PROSITE" id="PS00463">
    <property type="entry name" value="ZN2_CY6_FUNGAL_1"/>
    <property type="match status" value="1"/>
</dbReference>
<dbReference type="GO" id="GO:0006351">
    <property type="term" value="P:DNA-templated transcription"/>
    <property type="evidence" value="ECO:0007669"/>
    <property type="project" value="InterPro"/>
</dbReference>